<accession>A0A830FCA7</accession>
<proteinExistence type="predicted"/>
<reference evidence="1" key="1">
    <citation type="journal article" date="2014" name="Int. J. Syst. Evol. Microbiol.">
        <title>Complete genome sequence of Corynebacterium casei LMG S-19264T (=DSM 44701T), isolated from a smear-ripened cheese.</title>
        <authorList>
            <consortium name="US DOE Joint Genome Institute (JGI-PGF)"/>
            <person name="Walter F."/>
            <person name="Albersmeier A."/>
            <person name="Kalinowski J."/>
            <person name="Ruckert C."/>
        </authorList>
    </citation>
    <scope>NUCLEOTIDE SEQUENCE</scope>
    <source>
        <strain evidence="1">JCM 15759</strain>
    </source>
</reference>
<reference evidence="1" key="2">
    <citation type="submission" date="2020-09" db="EMBL/GenBank/DDBJ databases">
        <authorList>
            <person name="Sun Q."/>
            <person name="Ohkuma M."/>
        </authorList>
    </citation>
    <scope>NUCLEOTIDE SEQUENCE</scope>
    <source>
        <strain evidence="1">JCM 15759</strain>
    </source>
</reference>
<dbReference type="AlphaFoldDB" id="A0A830FCA7"/>
<sequence length="74" mass="8092">MDDERVTGFGVLDPDRPCHLVAATELGGNHRPPARWGRVRANGPAIGHCAGPFLIRSDESQCEPIDIEFLLDLL</sequence>
<evidence type="ECO:0000313" key="2">
    <source>
        <dbReference type="Proteomes" id="UP000656367"/>
    </source>
</evidence>
<gene>
    <name evidence="1" type="ORF">GCM10009006_01640</name>
</gene>
<dbReference type="EMBL" id="BMON01000001">
    <property type="protein sequence ID" value="GGM24026.1"/>
    <property type="molecule type" value="Genomic_DNA"/>
</dbReference>
<organism evidence="1 2">
    <name type="scientific">Haloarcula argentinensis</name>
    <dbReference type="NCBI Taxonomy" id="43776"/>
    <lineage>
        <taxon>Archaea</taxon>
        <taxon>Methanobacteriati</taxon>
        <taxon>Methanobacteriota</taxon>
        <taxon>Stenosarchaea group</taxon>
        <taxon>Halobacteria</taxon>
        <taxon>Halobacteriales</taxon>
        <taxon>Haloarculaceae</taxon>
        <taxon>Haloarcula</taxon>
    </lineage>
</organism>
<evidence type="ECO:0000313" key="1">
    <source>
        <dbReference type="EMBL" id="GGM24026.1"/>
    </source>
</evidence>
<comment type="caution">
    <text evidence="1">The sequence shown here is derived from an EMBL/GenBank/DDBJ whole genome shotgun (WGS) entry which is preliminary data.</text>
</comment>
<name>A0A830FCA7_HALAR</name>
<dbReference type="Proteomes" id="UP000656367">
    <property type="component" value="Unassembled WGS sequence"/>
</dbReference>
<protein>
    <submittedName>
        <fullName evidence="1">Uncharacterized protein</fullName>
    </submittedName>
</protein>